<name>A0A380BLI6_SPHSI</name>
<evidence type="ECO:0000313" key="5">
    <source>
        <dbReference type="Proteomes" id="UP000254893"/>
    </source>
</evidence>
<dbReference type="Pfam" id="PF04773">
    <property type="entry name" value="FecR"/>
    <property type="match status" value="1"/>
</dbReference>
<gene>
    <name evidence="4" type="ORF">NCTC11388_01173</name>
</gene>
<protein>
    <submittedName>
        <fullName evidence="4">Fec operon regulator FecR</fullName>
    </submittedName>
</protein>
<dbReference type="InterPro" id="IPR006860">
    <property type="entry name" value="FecR"/>
</dbReference>
<keyword evidence="1" id="KW-0472">Membrane</keyword>
<dbReference type="InterPro" id="IPR012373">
    <property type="entry name" value="Ferrdict_sens_TM"/>
</dbReference>
<sequence length="370" mass="41407">MKNQEAKALLERYRNNRCTEEELNLLYSWYVLHNAEQPDSLSYSDWISLMDMQLTDRSVNRKIIRQKQIAVAASLVLFLSAGLLYYYSGQQASLPEDHSVIVQSVGNKAMLTLSGGEQISLEDVQQGDLARKSGITVTKTADGEVVFTVADAHAVKEKAENTLSTPRGRQWQVRLADGSQVFLNAASSISFPGSFSGLKNRIVKLKGEAYFEVAKDKEHPFIVQTEKQHIEVLGTHFNVSNYQDDGYVRTTLLEGAVKIHTENASVADVLLKPGQEACYSGNSLQVTDADVEESVAWKNGEFSFADEDIYGIMRKIARWYDIEVVYVNKTNKATFDGKISVNRPLIKTLHMLKSTGKVDFQIKGRRVIVI</sequence>
<accession>A0A380BLI6</accession>
<dbReference type="Pfam" id="PF16344">
    <property type="entry name" value="FecR_C"/>
    <property type="match status" value="1"/>
</dbReference>
<dbReference type="Proteomes" id="UP000254893">
    <property type="component" value="Unassembled WGS sequence"/>
</dbReference>
<evidence type="ECO:0000259" key="2">
    <source>
        <dbReference type="Pfam" id="PF04773"/>
    </source>
</evidence>
<keyword evidence="1" id="KW-1133">Transmembrane helix</keyword>
<dbReference type="Gene3D" id="3.55.50.30">
    <property type="match status" value="1"/>
</dbReference>
<reference evidence="4 5" key="1">
    <citation type="submission" date="2018-06" db="EMBL/GenBank/DDBJ databases">
        <authorList>
            <consortium name="Pathogen Informatics"/>
            <person name="Doyle S."/>
        </authorList>
    </citation>
    <scope>NUCLEOTIDE SEQUENCE [LARGE SCALE GENOMIC DNA]</scope>
    <source>
        <strain evidence="4 5">NCTC11388</strain>
    </source>
</reference>
<evidence type="ECO:0000259" key="3">
    <source>
        <dbReference type="Pfam" id="PF16344"/>
    </source>
</evidence>
<dbReference type="InterPro" id="IPR032508">
    <property type="entry name" value="FecR_C"/>
</dbReference>
<feature type="domain" description="Protein FecR C-terminal" evidence="3">
    <location>
        <begin position="301"/>
        <end position="369"/>
    </location>
</feature>
<dbReference type="PIRSF" id="PIRSF018266">
    <property type="entry name" value="FecR"/>
    <property type="match status" value="1"/>
</dbReference>
<dbReference type="Gene3D" id="2.60.120.1440">
    <property type="match status" value="1"/>
</dbReference>
<dbReference type="FunFam" id="2.60.120.1440:FF:000001">
    <property type="entry name" value="Putative anti-sigma factor"/>
    <property type="match status" value="1"/>
</dbReference>
<dbReference type="AlphaFoldDB" id="A0A380BLI6"/>
<feature type="transmembrane region" description="Helical" evidence="1">
    <location>
        <begin position="69"/>
        <end position="87"/>
    </location>
</feature>
<evidence type="ECO:0000313" key="4">
    <source>
        <dbReference type="EMBL" id="SUJ02728.1"/>
    </source>
</evidence>
<dbReference type="PANTHER" id="PTHR30273:SF2">
    <property type="entry name" value="PROTEIN FECR"/>
    <property type="match status" value="1"/>
</dbReference>
<feature type="domain" description="FecR protein" evidence="2">
    <location>
        <begin position="162"/>
        <end position="258"/>
    </location>
</feature>
<keyword evidence="1" id="KW-0812">Transmembrane</keyword>
<dbReference type="RefSeq" id="WP_258862011.1">
    <property type="nucleotide sequence ID" value="NZ_UGYW01000002.1"/>
</dbReference>
<dbReference type="GO" id="GO:0016989">
    <property type="term" value="F:sigma factor antagonist activity"/>
    <property type="evidence" value="ECO:0007669"/>
    <property type="project" value="TreeGrafter"/>
</dbReference>
<proteinExistence type="predicted"/>
<organism evidence="4 5">
    <name type="scientific">Sphingobacterium spiritivorum</name>
    <name type="common">Flavobacterium spiritivorum</name>
    <dbReference type="NCBI Taxonomy" id="258"/>
    <lineage>
        <taxon>Bacteria</taxon>
        <taxon>Pseudomonadati</taxon>
        <taxon>Bacteroidota</taxon>
        <taxon>Sphingobacteriia</taxon>
        <taxon>Sphingobacteriales</taxon>
        <taxon>Sphingobacteriaceae</taxon>
        <taxon>Sphingobacterium</taxon>
    </lineage>
</organism>
<dbReference type="PANTHER" id="PTHR30273">
    <property type="entry name" value="PERIPLASMIC SIGNAL SENSOR AND SIGMA FACTOR ACTIVATOR FECR-RELATED"/>
    <property type="match status" value="1"/>
</dbReference>
<dbReference type="EMBL" id="UGYW01000002">
    <property type="protein sequence ID" value="SUJ02728.1"/>
    <property type="molecule type" value="Genomic_DNA"/>
</dbReference>
<evidence type="ECO:0000256" key="1">
    <source>
        <dbReference type="SAM" id="Phobius"/>
    </source>
</evidence>